<dbReference type="Proteomes" id="UP000005143">
    <property type="component" value="Unassembled WGS sequence"/>
</dbReference>
<keyword evidence="1" id="KW-0560">Oxidoreductase</keyword>
<dbReference type="PATRIC" id="fig|1097667.3.peg.3855"/>
<comment type="caution">
    <text evidence="3">The sequence shown here is derived from an EMBL/GenBank/DDBJ whole genome shotgun (WGS) entry which is preliminary data.</text>
</comment>
<organism evidence="3 4">
    <name type="scientific">Patulibacter medicamentivorans</name>
    <dbReference type="NCBI Taxonomy" id="1097667"/>
    <lineage>
        <taxon>Bacteria</taxon>
        <taxon>Bacillati</taxon>
        <taxon>Actinomycetota</taxon>
        <taxon>Thermoleophilia</taxon>
        <taxon>Solirubrobacterales</taxon>
        <taxon>Patulibacteraceae</taxon>
        <taxon>Patulibacter</taxon>
    </lineage>
</organism>
<dbReference type="CDD" id="cd05327">
    <property type="entry name" value="retinol-DH_like_SDR_c_like"/>
    <property type="match status" value="1"/>
</dbReference>
<feature type="region of interest" description="Disordered" evidence="2">
    <location>
        <begin position="269"/>
        <end position="290"/>
    </location>
</feature>
<keyword evidence="4" id="KW-1185">Reference proteome</keyword>
<proteinExistence type="predicted"/>
<dbReference type="PRINTS" id="PR00081">
    <property type="entry name" value="GDHRDH"/>
</dbReference>
<dbReference type="OrthoDB" id="4577644at2"/>
<dbReference type="Pfam" id="PF00106">
    <property type="entry name" value="adh_short"/>
    <property type="match status" value="1"/>
</dbReference>
<evidence type="ECO:0000256" key="1">
    <source>
        <dbReference type="ARBA" id="ARBA00023002"/>
    </source>
</evidence>
<name>H0EAL6_9ACTN</name>
<protein>
    <submittedName>
        <fullName evidence="3">Putative short chain dehydrogenase</fullName>
    </submittedName>
</protein>
<dbReference type="PANTHER" id="PTHR43157:SF31">
    <property type="entry name" value="PHOSPHATIDYLINOSITOL-GLYCAN BIOSYNTHESIS CLASS F PROTEIN"/>
    <property type="match status" value="1"/>
</dbReference>
<dbReference type="InterPro" id="IPR036291">
    <property type="entry name" value="NAD(P)-bd_dom_sf"/>
</dbReference>
<gene>
    <name evidence="3" type="ORF">PAI11_38900</name>
</gene>
<dbReference type="GO" id="GO:0016491">
    <property type="term" value="F:oxidoreductase activity"/>
    <property type="evidence" value="ECO:0007669"/>
    <property type="project" value="UniProtKB-KW"/>
</dbReference>
<evidence type="ECO:0000313" key="4">
    <source>
        <dbReference type="Proteomes" id="UP000005143"/>
    </source>
</evidence>
<dbReference type="InterPro" id="IPR002347">
    <property type="entry name" value="SDR_fam"/>
</dbReference>
<reference evidence="3 4" key="1">
    <citation type="journal article" date="2013" name="Biodegradation">
        <title>Quantitative proteomic analysis of ibuprofen-degrading Patulibacter sp. strain I11.</title>
        <authorList>
            <person name="Almeida B."/>
            <person name="Kjeldal H."/>
            <person name="Lolas I."/>
            <person name="Knudsen A.D."/>
            <person name="Carvalho G."/>
            <person name="Nielsen K.L."/>
            <person name="Barreto Crespo M.T."/>
            <person name="Stensballe A."/>
            <person name="Nielsen J.L."/>
        </authorList>
    </citation>
    <scope>NUCLEOTIDE SEQUENCE [LARGE SCALE GENOMIC DNA]</scope>
    <source>
        <strain evidence="3 4">I11</strain>
    </source>
</reference>
<dbReference type="PANTHER" id="PTHR43157">
    <property type="entry name" value="PHOSPHATIDYLINOSITOL-GLYCAN BIOSYNTHESIS CLASS F PROTEIN-RELATED"/>
    <property type="match status" value="1"/>
</dbReference>
<accession>H0EAL6</accession>
<evidence type="ECO:0000256" key="2">
    <source>
        <dbReference type="SAM" id="MobiDB-lite"/>
    </source>
</evidence>
<dbReference type="EMBL" id="AGUD01000295">
    <property type="protein sequence ID" value="EHN09343.1"/>
    <property type="molecule type" value="Genomic_DNA"/>
</dbReference>
<evidence type="ECO:0000313" key="3">
    <source>
        <dbReference type="EMBL" id="EHN09343.1"/>
    </source>
</evidence>
<dbReference type="NCBIfam" id="NF004846">
    <property type="entry name" value="PRK06197.1"/>
    <property type="match status" value="1"/>
</dbReference>
<dbReference type="SUPFAM" id="SSF51735">
    <property type="entry name" value="NAD(P)-binding Rossmann-fold domains"/>
    <property type="match status" value="1"/>
</dbReference>
<dbReference type="AlphaFoldDB" id="H0EAL6"/>
<dbReference type="RefSeq" id="WP_007578353.1">
    <property type="nucleotide sequence ID" value="NZ_AGUD01000295.1"/>
</dbReference>
<dbReference type="Gene3D" id="3.40.50.720">
    <property type="entry name" value="NAD(P)-binding Rossmann-like Domain"/>
    <property type="match status" value="1"/>
</dbReference>
<dbReference type="NCBIfam" id="NF004513">
    <property type="entry name" value="PRK05854.1"/>
    <property type="match status" value="1"/>
</dbReference>
<sequence length="319" mass="33409">MGWSTKQIPSLRGRRALVTGANSGLGLQTALELARAGAHVTLACRDAGRADGAVATIRDQVPDADLEVRALDLASLASVRALAEALDGEGAPLDLLINNAGVMATPERRTADGFEQQLGTNHLGHFALTGLLLERLKAAPAPRVVTVSSGLHRIGRIDLDDLNWERRGYKRWGAYGQSKLANLLFARELQRRADAGDLALRSAAAHPGYSATHLQTAGPGQGGGVGDRLNALVGRVGNVLLATSDAYGAQPTLYAATHPEVSGGAYVGPTRLGQNRGPIGEVPSTRAGHDREVARRLWERSEQLTGVAFGLPAAEPVAG</sequence>